<keyword evidence="6" id="KW-0653">Protein transport</keyword>
<evidence type="ECO:0000256" key="6">
    <source>
        <dbReference type="ARBA" id="ARBA00022927"/>
    </source>
</evidence>
<evidence type="ECO:0000313" key="10">
    <source>
        <dbReference type="EMBL" id="CAG2057298.1"/>
    </source>
</evidence>
<dbReference type="PANTHER" id="PTHR21452">
    <property type="entry name" value="EXPORTIN-6"/>
    <property type="match status" value="1"/>
</dbReference>
<evidence type="ECO:0000256" key="8">
    <source>
        <dbReference type="SAM" id="MobiDB-lite"/>
    </source>
</evidence>
<keyword evidence="5" id="KW-0963">Cytoplasm</keyword>
<dbReference type="InterPro" id="IPR040016">
    <property type="entry name" value="XPO6"/>
</dbReference>
<evidence type="ECO:0000256" key="2">
    <source>
        <dbReference type="ARBA" id="ARBA00004496"/>
    </source>
</evidence>
<comment type="caution">
    <text evidence="10">The sequence shown here is derived from an EMBL/GenBank/DDBJ whole genome shotgun (WGS) entry which is preliminary data.</text>
</comment>
<dbReference type="PROSITE" id="PS50166">
    <property type="entry name" value="IMPORTIN_B_NT"/>
    <property type="match status" value="1"/>
</dbReference>
<comment type="subcellular location">
    <subcellularLocation>
        <location evidence="2">Cytoplasm</location>
    </subcellularLocation>
    <subcellularLocation>
        <location evidence="1">Nucleus</location>
    </subcellularLocation>
</comment>
<organism evidence="10 11">
    <name type="scientific">Timema podura</name>
    <name type="common">Walking stick</name>
    <dbReference type="NCBI Taxonomy" id="61482"/>
    <lineage>
        <taxon>Eukaryota</taxon>
        <taxon>Metazoa</taxon>
        <taxon>Ecdysozoa</taxon>
        <taxon>Arthropoda</taxon>
        <taxon>Hexapoda</taxon>
        <taxon>Insecta</taxon>
        <taxon>Pterygota</taxon>
        <taxon>Neoptera</taxon>
        <taxon>Polyneoptera</taxon>
        <taxon>Phasmatodea</taxon>
        <taxon>Timematodea</taxon>
        <taxon>Timematoidea</taxon>
        <taxon>Timematidae</taxon>
        <taxon>Timema</taxon>
    </lineage>
</organism>
<dbReference type="Gene3D" id="1.25.10.10">
    <property type="entry name" value="Leucine-rich Repeat Variant"/>
    <property type="match status" value="1"/>
</dbReference>
<evidence type="ECO:0000256" key="1">
    <source>
        <dbReference type="ARBA" id="ARBA00004123"/>
    </source>
</evidence>
<dbReference type="SUPFAM" id="SSF48371">
    <property type="entry name" value="ARM repeat"/>
    <property type="match status" value="1"/>
</dbReference>
<dbReference type="InterPro" id="IPR001494">
    <property type="entry name" value="Importin-beta_N"/>
</dbReference>
<sequence>MDKSMRDSCEEMASDGQSLAALETLLNEFFAPVTTNERKHDIEAMLNNFSSQQGAWKHCLFFLANSANQYVSMYSLTTIEKLITKQWLGLMWEERAQLKATLYQLTLENHHTVPHFIRNKLVKLVVDIARLDWPHFYPDFFTNILQVNFVMALLETLIQKQRHRVTATPPPSPTHGQPNASSPVHSGSLLSSMLDNTKSGTNCGSGRNLDPESETLCCLSLKALTHLFMWVPITNNITPNLMGAIFRLASISSDTSRDESVRTLAMSAVNEILYKNCVPASCADFVLNLLQQAMTLLQGWLASPEDMDLQDR</sequence>
<dbReference type="InterPro" id="IPR011989">
    <property type="entry name" value="ARM-like"/>
</dbReference>
<evidence type="ECO:0000313" key="11">
    <source>
        <dbReference type="Proteomes" id="UP001153148"/>
    </source>
</evidence>
<accession>A0ABN7NUM6</accession>
<evidence type="ECO:0000259" key="9">
    <source>
        <dbReference type="PROSITE" id="PS50166"/>
    </source>
</evidence>
<feature type="domain" description="Importin N-terminal" evidence="9">
    <location>
        <begin position="42"/>
        <end position="108"/>
    </location>
</feature>
<reference evidence="10" key="1">
    <citation type="submission" date="2021-03" db="EMBL/GenBank/DDBJ databases">
        <authorList>
            <person name="Tran Van P."/>
        </authorList>
    </citation>
    <scope>NUCLEOTIDE SEQUENCE</scope>
</reference>
<keyword evidence="7" id="KW-0539">Nucleus</keyword>
<gene>
    <name evidence="10" type="ORF">TPAB3V08_LOCUS4277</name>
</gene>
<dbReference type="InterPro" id="IPR016024">
    <property type="entry name" value="ARM-type_fold"/>
</dbReference>
<name>A0ABN7NUM6_TIMPD</name>
<feature type="region of interest" description="Disordered" evidence="8">
    <location>
        <begin position="164"/>
        <end position="186"/>
    </location>
</feature>
<feature type="non-terminal residue" evidence="10">
    <location>
        <position position="312"/>
    </location>
</feature>
<keyword evidence="4" id="KW-0813">Transport</keyword>
<dbReference type="Proteomes" id="UP001153148">
    <property type="component" value="Unassembled WGS sequence"/>
</dbReference>
<dbReference type="Pfam" id="PF03810">
    <property type="entry name" value="IBN_N"/>
    <property type="match status" value="1"/>
</dbReference>
<comment type="similarity">
    <text evidence="3">Belongs to the exportin family.</text>
</comment>
<evidence type="ECO:0000256" key="3">
    <source>
        <dbReference type="ARBA" id="ARBA00009466"/>
    </source>
</evidence>
<keyword evidence="11" id="KW-1185">Reference proteome</keyword>
<evidence type="ECO:0000256" key="4">
    <source>
        <dbReference type="ARBA" id="ARBA00022448"/>
    </source>
</evidence>
<dbReference type="EMBL" id="CAJPIN010005170">
    <property type="protein sequence ID" value="CAG2057298.1"/>
    <property type="molecule type" value="Genomic_DNA"/>
</dbReference>
<evidence type="ECO:0000256" key="5">
    <source>
        <dbReference type="ARBA" id="ARBA00022490"/>
    </source>
</evidence>
<proteinExistence type="inferred from homology"/>
<dbReference type="SMART" id="SM00913">
    <property type="entry name" value="IBN_N"/>
    <property type="match status" value="1"/>
</dbReference>
<protein>
    <recommendedName>
        <fullName evidence="9">Importin N-terminal domain-containing protein</fullName>
    </recommendedName>
</protein>
<dbReference type="PANTHER" id="PTHR21452:SF4">
    <property type="entry name" value="EXPORTIN-6"/>
    <property type="match status" value="1"/>
</dbReference>
<evidence type="ECO:0000256" key="7">
    <source>
        <dbReference type="ARBA" id="ARBA00023242"/>
    </source>
</evidence>